<keyword evidence="3" id="KW-0233">DNA recombination</keyword>
<dbReference type="Pfam" id="PF00589">
    <property type="entry name" value="Phage_integrase"/>
    <property type="match status" value="1"/>
</dbReference>
<dbReference type="SUPFAM" id="SSF56349">
    <property type="entry name" value="DNA breaking-rejoining enzymes"/>
    <property type="match status" value="1"/>
</dbReference>
<dbReference type="InterPro" id="IPR010998">
    <property type="entry name" value="Integrase_recombinase_N"/>
</dbReference>
<dbReference type="InterPro" id="IPR011010">
    <property type="entry name" value="DNA_brk_join_enz"/>
</dbReference>
<evidence type="ECO:0000256" key="2">
    <source>
        <dbReference type="ARBA" id="ARBA00023125"/>
    </source>
</evidence>
<organism evidence="7">
    <name type="scientific">Actinomyces succiniciruminis</name>
    <dbReference type="NCBI Taxonomy" id="1522002"/>
    <lineage>
        <taxon>Bacteria</taxon>
        <taxon>Bacillati</taxon>
        <taxon>Actinomycetota</taxon>
        <taxon>Actinomycetes</taxon>
        <taxon>Actinomycetales</taxon>
        <taxon>Actinomycetaceae</taxon>
        <taxon>Actinomyces</taxon>
    </lineage>
</organism>
<comment type="similarity">
    <text evidence="1">Belongs to the 'phage' integrase family.</text>
</comment>
<evidence type="ECO:0000256" key="1">
    <source>
        <dbReference type="ARBA" id="ARBA00008857"/>
    </source>
</evidence>
<gene>
    <name evidence="7" type="ORF">AAM4_0751</name>
</gene>
<dbReference type="InterPro" id="IPR050090">
    <property type="entry name" value="Tyrosine_recombinase_XerCD"/>
</dbReference>
<evidence type="ECO:0000259" key="6">
    <source>
        <dbReference type="PROSITE" id="PS51900"/>
    </source>
</evidence>
<keyword evidence="2 4" id="KW-0238">DNA-binding</keyword>
<dbReference type="Gene3D" id="1.10.443.10">
    <property type="entry name" value="Intergrase catalytic core"/>
    <property type="match status" value="1"/>
</dbReference>
<sequence length="392" mass="42501">MSSIRHRRRSDGSVSHTVLFRTGGRQSSATFDDLDAAERFRRLVDQLGPEQALAILDRAPASDAPLATLADFAASYIDALTGIEASTRRRYHRMIASPAFAPLSCLPLVAIDVDAVRAWVNGQEDDGAAPKTIANRHGLLSAILADAARRGIIPTNPADGTRLPRGMKAEMVFLTPEQFHTLRSVVPDHYRPLITLLASAGLRWSEATALQVGDLADGAVTVTKAWKKAPSGFRLGPPKTRRANRTVSLAPDLADALTATARGRSRTDLLFTTPSGTPVRHNVFFQHVWAPVTRLASGRPAQDPVSRRRPTSLLDGVKPLPKGQALDVRPRIHDLRHTAASWMIAAGLDLVTVQYMLGHESVTTTADLYGHLLPERRRAAADAMATMLARAQ</sequence>
<evidence type="ECO:0000313" key="7">
    <source>
        <dbReference type="EMBL" id="CED90583.1"/>
    </source>
</evidence>
<dbReference type="GO" id="GO:0006310">
    <property type="term" value="P:DNA recombination"/>
    <property type="evidence" value="ECO:0007669"/>
    <property type="project" value="UniProtKB-KW"/>
</dbReference>
<dbReference type="CDD" id="cd01189">
    <property type="entry name" value="INT_ICEBs1_C_like"/>
    <property type="match status" value="1"/>
</dbReference>
<dbReference type="PANTHER" id="PTHR30349:SF64">
    <property type="entry name" value="PROPHAGE INTEGRASE INTD-RELATED"/>
    <property type="match status" value="1"/>
</dbReference>
<dbReference type="PANTHER" id="PTHR30349">
    <property type="entry name" value="PHAGE INTEGRASE-RELATED"/>
    <property type="match status" value="1"/>
</dbReference>
<evidence type="ECO:0000259" key="5">
    <source>
        <dbReference type="PROSITE" id="PS51898"/>
    </source>
</evidence>
<evidence type="ECO:0000256" key="4">
    <source>
        <dbReference type="PROSITE-ProRule" id="PRU01248"/>
    </source>
</evidence>
<dbReference type="GO" id="GO:0003677">
    <property type="term" value="F:DNA binding"/>
    <property type="evidence" value="ECO:0007669"/>
    <property type="project" value="UniProtKB-UniRule"/>
</dbReference>
<proteinExistence type="inferred from homology"/>
<accession>A0A1L7RN99</accession>
<dbReference type="Gene3D" id="1.10.150.130">
    <property type="match status" value="1"/>
</dbReference>
<dbReference type="PROSITE" id="PS51900">
    <property type="entry name" value="CB"/>
    <property type="match status" value="1"/>
</dbReference>
<reference evidence="7" key="1">
    <citation type="submission" date="2014-07" db="EMBL/GenBank/DDBJ databases">
        <authorList>
            <person name="Zhang J.E."/>
            <person name="Yang H."/>
            <person name="Guo J."/>
            <person name="Deng Z."/>
            <person name="Luo H."/>
            <person name="Luo M."/>
            <person name="Zhao B."/>
        </authorList>
    </citation>
    <scope>NUCLEOTIDE SEQUENCE</scope>
    <source>
        <strain evidence="7">AM4</strain>
    </source>
</reference>
<dbReference type="RefSeq" id="WP_210579203.1">
    <property type="nucleotide sequence ID" value="NZ_LK995479.1"/>
</dbReference>
<dbReference type="PROSITE" id="PS51898">
    <property type="entry name" value="TYR_RECOMBINASE"/>
    <property type="match status" value="1"/>
</dbReference>
<protein>
    <submittedName>
        <fullName evidence="7">Site-specific recombinase, phage integrase</fullName>
    </submittedName>
</protein>
<feature type="domain" description="Core-binding (CB)" evidence="6">
    <location>
        <begin position="67"/>
        <end position="148"/>
    </location>
</feature>
<dbReference type="GO" id="GO:0015074">
    <property type="term" value="P:DNA integration"/>
    <property type="evidence" value="ECO:0007669"/>
    <property type="project" value="InterPro"/>
</dbReference>
<dbReference type="InterPro" id="IPR013762">
    <property type="entry name" value="Integrase-like_cat_sf"/>
</dbReference>
<feature type="domain" description="Tyr recombinase" evidence="5">
    <location>
        <begin position="169"/>
        <end position="382"/>
    </location>
</feature>
<dbReference type="InterPro" id="IPR044068">
    <property type="entry name" value="CB"/>
</dbReference>
<dbReference type="AlphaFoldDB" id="A0A1L7RN99"/>
<evidence type="ECO:0000256" key="3">
    <source>
        <dbReference type="ARBA" id="ARBA00023172"/>
    </source>
</evidence>
<dbReference type="InterPro" id="IPR002104">
    <property type="entry name" value="Integrase_catalytic"/>
</dbReference>
<name>A0A1L7RN99_9ACTO</name>
<dbReference type="EMBL" id="LK995479">
    <property type="protein sequence ID" value="CED90583.1"/>
    <property type="molecule type" value="Genomic_DNA"/>
</dbReference>